<proteinExistence type="predicted"/>
<dbReference type="AlphaFoldDB" id="A0A518ARJ6"/>
<gene>
    <name evidence="2" type="ORF">Pan181_35580</name>
</gene>
<dbReference type="KEGG" id="amuc:Pan181_35580"/>
<evidence type="ECO:0000313" key="2">
    <source>
        <dbReference type="EMBL" id="QDU57343.1"/>
    </source>
</evidence>
<keyword evidence="1" id="KW-1133">Transmembrane helix</keyword>
<reference evidence="2 3" key="1">
    <citation type="submission" date="2019-02" db="EMBL/GenBank/DDBJ databases">
        <title>Deep-cultivation of Planctomycetes and their phenomic and genomic characterization uncovers novel biology.</title>
        <authorList>
            <person name="Wiegand S."/>
            <person name="Jogler M."/>
            <person name="Boedeker C."/>
            <person name="Pinto D."/>
            <person name="Vollmers J."/>
            <person name="Rivas-Marin E."/>
            <person name="Kohn T."/>
            <person name="Peeters S.H."/>
            <person name="Heuer A."/>
            <person name="Rast P."/>
            <person name="Oberbeckmann S."/>
            <person name="Bunk B."/>
            <person name="Jeske O."/>
            <person name="Meyerdierks A."/>
            <person name="Storesund J.E."/>
            <person name="Kallscheuer N."/>
            <person name="Luecker S."/>
            <person name="Lage O.M."/>
            <person name="Pohl T."/>
            <person name="Merkel B.J."/>
            <person name="Hornburger P."/>
            <person name="Mueller R.-W."/>
            <person name="Bruemmer F."/>
            <person name="Labrenz M."/>
            <person name="Spormann A.M."/>
            <person name="Op den Camp H."/>
            <person name="Overmann J."/>
            <person name="Amann R."/>
            <person name="Jetten M.S.M."/>
            <person name="Mascher T."/>
            <person name="Medema M.H."/>
            <person name="Devos D.P."/>
            <person name="Kaster A.-K."/>
            <person name="Ovreas L."/>
            <person name="Rohde M."/>
            <person name="Galperin M.Y."/>
            <person name="Jogler C."/>
        </authorList>
    </citation>
    <scope>NUCLEOTIDE SEQUENCE [LARGE SCALE GENOMIC DNA]</scope>
    <source>
        <strain evidence="2 3">Pan181</strain>
    </source>
</reference>
<keyword evidence="1" id="KW-0812">Transmembrane</keyword>
<organism evidence="2 3">
    <name type="scientific">Aeoliella mucimassa</name>
    <dbReference type="NCBI Taxonomy" id="2527972"/>
    <lineage>
        <taxon>Bacteria</taxon>
        <taxon>Pseudomonadati</taxon>
        <taxon>Planctomycetota</taxon>
        <taxon>Planctomycetia</taxon>
        <taxon>Pirellulales</taxon>
        <taxon>Lacipirellulaceae</taxon>
        <taxon>Aeoliella</taxon>
    </lineage>
</organism>
<feature type="transmembrane region" description="Helical" evidence="1">
    <location>
        <begin position="6"/>
        <end position="24"/>
    </location>
</feature>
<evidence type="ECO:0000313" key="3">
    <source>
        <dbReference type="Proteomes" id="UP000315750"/>
    </source>
</evidence>
<dbReference type="Proteomes" id="UP000315750">
    <property type="component" value="Chromosome"/>
</dbReference>
<keyword evidence="1" id="KW-0472">Membrane</keyword>
<sequence length="99" mass="11044">MNHEIRSAIGIILIVVVPLVLFHFRRSLAKWVAPLRRRCIESARRLLAHVSGKRVVWSWGDSALGKCPQCGKLVTNSKTNEGSMAFECQACGQKGAWIK</sequence>
<evidence type="ECO:0000256" key="1">
    <source>
        <dbReference type="SAM" id="Phobius"/>
    </source>
</evidence>
<protein>
    <submittedName>
        <fullName evidence="2">Uncharacterized protein</fullName>
    </submittedName>
</protein>
<dbReference type="EMBL" id="CP036278">
    <property type="protein sequence ID" value="QDU57343.1"/>
    <property type="molecule type" value="Genomic_DNA"/>
</dbReference>
<name>A0A518ARJ6_9BACT</name>
<accession>A0A518ARJ6</accession>
<keyword evidence="3" id="KW-1185">Reference proteome</keyword>